<dbReference type="EMBL" id="JBBAXC010000003">
    <property type="protein sequence ID" value="MEI5906344.1"/>
    <property type="molecule type" value="Genomic_DNA"/>
</dbReference>
<sequence>MKLFFTFILLTIITGDASNNLTLQLDGKTLDTIHHSKFTHRFLDETMIDEAALETYMLELEKKVYKPPKNAYIGDDDEIVKETTGRKLDKTKFIDHFYTYYFSKKPSQITIPVKYIYPTIDSELLISIRSKFISQYVTFFNSRNKERSHNIQLAAKAIDNTVIFPGEKFSFNKVVGKRTKKKGYLSAPVIVRGELSEGIGGGICQVSSTLFNAVDRAGVKIVERYSHSRKVPYVPPNRDATVSWYGPDFTFKNPHNQPILIRAKVYGGQLIIKVFSSNELKSQLREVPSAPKALPKEVHSNEGHPHQLNAEERGN</sequence>
<protein>
    <submittedName>
        <fullName evidence="3">VanW family protein</fullName>
    </submittedName>
</protein>
<dbReference type="Pfam" id="PF12229">
    <property type="entry name" value="PG_binding_4"/>
    <property type="match status" value="1"/>
</dbReference>
<dbReference type="RefSeq" id="WP_336585777.1">
    <property type="nucleotide sequence ID" value="NZ_JBBAXC010000003.1"/>
</dbReference>
<dbReference type="Proteomes" id="UP001312865">
    <property type="component" value="Unassembled WGS sequence"/>
</dbReference>
<proteinExistence type="predicted"/>
<gene>
    <name evidence="3" type="ORF">WAK64_04660</name>
</gene>
<dbReference type="InterPro" id="IPR022029">
    <property type="entry name" value="YoaR-like_PG-bd"/>
</dbReference>
<dbReference type="InterPro" id="IPR052913">
    <property type="entry name" value="Glycopeptide_resist_protein"/>
</dbReference>
<reference evidence="3 4" key="1">
    <citation type="journal article" date="2018" name="J. Microbiol.">
        <title>Bacillus spongiae sp. nov., isolated from sponge of Jeju Island.</title>
        <authorList>
            <person name="Lee G.E."/>
            <person name="Im W.T."/>
            <person name="Park J.S."/>
        </authorList>
    </citation>
    <scope>NUCLEOTIDE SEQUENCE [LARGE SCALE GENOMIC DNA]</scope>
    <source>
        <strain evidence="3 4">135PIL107-10</strain>
    </source>
</reference>
<dbReference type="Pfam" id="PF04294">
    <property type="entry name" value="VanW"/>
    <property type="match status" value="1"/>
</dbReference>
<feature type="domain" description="YoaR-like putative peptidoglycan binding" evidence="2">
    <location>
        <begin position="47"/>
        <end position="99"/>
    </location>
</feature>
<evidence type="ECO:0000259" key="2">
    <source>
        <dbReference type="Pfam" id="PF12229"/>
    </source>
</evidence>
<dbReference type="InterPro" id="IPR007391">
    <property type="entry name" value="Vancomycin_resist_VanW"/>
</dbReference>
<organism evidence="3 4">
    <name type="scientific">Bacillus spongiae</name>
    <dbReference type="NCBI Taxonomy" id="2683610"/>
    <lineage>
        <taxon>Bacteria</taxon>
        <taxon>Bacillati</taxon>
        <taxon>Bacillota</taxon>
        <taxon>Bacilli</taxon>
        <taxon>Bacillales</taxon>
        <taxon>Bacillaceae</taxon>
        <taxon>Bacillus</taxon>
    </lineage>
</organism>
<evidence type="ECO:0000313" key="3">
    <source>
        <dbReference type="EMBL" id="MEI5906344.1"/>
    </source>
</evidence>
<comment type="caution">
    <text evidence="3">The sequence shown here is derived from an EMBL/GenBank/DDBJ whole genome shotgun (WGS) entry which is preliminary data.</text>
</comment>
<accession>A0ABU8HB12</accession>
<dbReference type="PANTHER" id="PTHR35788:SF1">
    <property type="entry name" value="EXPORTED PROTEIN"/>
    <property type="match status" value="1"/>
</dbReference>
<feature type="region of interest" description="Disordered" evidence="1">
    <location>
        <begin position="288"/>
        <end position="315"/>
    </location>
</feature>
<dbReference type="PANTHER" id="PTHR35788">
    <property type="entry name" value="EXPORTED PROTEIN-RELATED"/>
    <property type="match status" value="1"/>
</dbReference>
<keyword evidence="4" id="KW-1185">Reference proteome</keyword>
<evidence type="ECO:0000256" key="1">
    <source>
        <dbReference type="SAM" id="MobiDB-lite"/>
    </source>
</evidence>
<evidence type="ECO:0000313" key="4">
    <source>
        <dbReference type="Proteomes" id="UP001312865"/>
    </source>
</evidence>
<feature type="compositionally biased region" description="Basic and acidic residues" evidence="1">
    <location>
        <begin position="294"/>
        <end position="315"/>
    </location>
</feature>
<name>A0ABU8HB12_9BACI</name>